<dbReference type="OrthoDB" id="3973241at2759"/>
<name>A0A9W7G8C4_9STRA</name>
<dbReference type="Pfam" id="PF03357">
    <property type="entry name" value="Snf7"/>
    <property type="match status" value="1"/>
</dbReference>
<comment type="similarity">
    <text evidence="1">Belongs to the SNF7 family.</text>
</comment>
<evidence type="ECO:0000256" key="4">
    <source>
        <dbReference type="SAM" id="MobiDB-lite"/>
    </source>
</evidence>
<accession>A0A9W7G8C4</accession>
<reference evidence="6" key="1">
    <citation type="journal article" date="2023" name="Commun. Biol.">
        <title>Genome analysis of Parmales, the sister group of diatoms, reveals the evolutionary specialization of diatoms from phago-mixotrophs to photoautotrophs.</title>
        <authorList>
            <person name="Ban H."/>
            <person name="Sato S."/>
            <person name="Yoshikawa S."/>
            <person name="Yamada K."/>
            <person name="Nakamura Y."/>
            <person name="Ichinomiya M."/>
            <person name="Sato N."/>
            <person name="Blanc-Mathieu R."/>
            <person name="Endo H."/>
            <person name="Kuwata A."/>
            <person name="Ogata H."/>
        </authorList>
    </citation>
    <scope>NUCLEOTIDE SEQUENCE [LARGE SCALE GENOMIC DNA]</scope>
</reference>
<evidence type="ECO:0000256" key="1">
    <source>
        <dbReference type="ARBA" id="ARBA00006190"/>
    </source>
</evidence>
<dbReference type="PANTHER" id="PTHR22761">
    <property type="entry name" value="CHARGED MULTIVESICULAR BODY PROTEIN"/>
    <property type="match status" value="1"/>
</dbReference>
<dbReference type="GO" id="GO:0005771">
    <property type="term" value="C:multivesicular body"/>
    <property type="evidence" value="ECO:0007669"/>
    <property type="project" value="TreeGrafter"/>
</dbReference>
<feature type="coiled-coil region" evidence="3">
    <location>
        <begin position="28"/>
        <end position="55"/>
    </location>
</feature>
<dbReference type="Proteomes" id="UP001165065">
    <property type="component" value="Unassembled WGS sequence"/>
</dbReference>
<keyword evidence="2 3" id="KW-0175">Coiled coil</keyword>
<dbReference type="AlphaFoldDB" id="A0A9W7G8C4"/>
<dbReference type="GO" id="GO:0032511">
    <property type="term" value="P:late endosome to vacuole transport via multivesicular body sorting pathway"/>
    <property type="evidence" value="ECO:0007669"/>
    <property type="project" value="TreeGrafter"/>
</dbReference>
<dbReference type="PANTHER" id="PTHR22761:SF12">
    <property type="entry name" value="CHARGED MULTIVESICULAR BODY PROTEIN 5"/>
    <property type="match status" value="1"/>
</dbReference>
<keyword evidence="6" id="KW-1185">Reference proteome</keyword>
<feature type="compositionally biased region" description="Acidic residues" evidence="4">
    <location>
        <begin position="170"/>
        <end position="181"/>
    </location>
</feature>
<evidence type="ECO:0000256" key="2">
    <source>
        <dbReference type="ARBA" id="ARBA00023054"/>
    </source>
</evidence>
<dbReference type="Gene3D" id="1.10.287.1060">
    <property type="entry name" value="ESAT-6-like"/>
    <property type="match status" value="1"/>
</dbReference>
<proteinExistence type="inferred from homology"/>
<sequence>MKRLFGKKKEVAPPPSLNDAASGVGTRVDALDEKIKKLDAELRGYKEKLKTTKGNSKALVQKRAMACLKKKRAYENQRDQLAGQQFNIEQAGFAIESAKDTVTTVAAMKAANTQLKKQYKEFNIDEIEDMTDDMADMMEDMNEINEAMGRTYGVPDDVDEADLEAELDLLGEELEAEELEAEAGGTPAYLQPANLPEEPSGDVGEKKEEDKDEFGLPVAPQLG</sequence>
<organism evidence="5 6">
    <name type="scientific">Triparma columacea</name>
    <dbReference type="NCBI Taxonomy" id="722753"/>
    <lineage>
        <taxon>Eukaryota</taxon>
        <taxon>Sar</taxon>
        <taxon>Stramenopiles</taxon>
        <taxon>Ochrophyta</taxon>
        <taxon>Bolidophyceae</taxon>
        <taxon>Parmales</taxon>
        <taxon>Triparmaceae</taxon>
        <taxon>Triparma</taxon>
    </lineage>
</organism>
<gene>
    <name evidence="5" type="ORF">TrCOL_g2523</name>
</gene>
<feature type="region of interest" description="Disordered" evidence="4">
    <location>
        <begin position="170"/>
        <end position="223"/>
    </location>
</feature>
<evidence type="ECO:0000313" key="6">
    <source>
        <dbReference type="Proteomes" id="UP001165065"/>
    </source>
</evidence>
<dbReference type="GO" id="GO:0006900">
    <property type="term" value="P:vesicle budding from membrane"/>
    <property type="evidence" value="ECO:0007669"/>
    <property type="project" value="TreeGrafter"/>
</dbReference>
<evidence type="ECO:0008006" key="7">
    <source>
        <dbReference type="Google" id="ProtNLM"/>
    </source>
</evidence>
<dbReference type="InterPro" id="IPR005024">
    <property type="entry name" value="Snf7_fam"/>
</dbReference>
<evidence type="ECO:0000256" key="3">
    <source>
        <dbReference type="SAM" id="Coils"/>
    </source>
</evidence>
<evidence type="ECO:0000313" key="5">
    <source>
        <dbReference type="EMBL" id="GMI36988.1"/>
    </source>
</evidence>
<comment type="caution">
    <text evidence="5">The sequence shown here is derived from an EMBL/GenBank/DDBJ whole genome shotgun (WGS) entry which is preliminary data.</text>
</comment>
<feature type="region of interest" description="Disordered" evidence="4">
    <location>
        <begin position="1"/>
        <end position="24"/>
    </location>
</feature>
<protein>
    <recommendedName>
        <fullName evidence="7">Charged multivesicular body protein 5</fullName>
    </recommendedName>
</protein>
<dbReference type="EMBL" id="BRYA01000070">
    <property type="protein sequence ID" value="GMI36988.1"/>
    <property type="molecule type" value="Genomic_DNA"/>
</dbReference>
<dbReference type="Gene3D" id="6.10.250.1710">
    <property type="match status" value="1"/>
</dbReference>